<feature type="region of interest" description="Disordered" evidence="11">
    <location>
        <begin position="600"/>
        <end position="635"/>
    </location>
</feature>
<dbReference type="InterPro" id="IPR029048">
    <property type="entry name" value="HSP70_C_sf"/>
</dbReference>
<dbReference type="InterPro" id="IPR029047">
    <property type="entry name" value="HSP70_peptide-bd_sf"/>
</dbReference>
<dbReference type="SUPFAM" id="SSF53067">
    <property type="entry name" value="Actin-like ATPase domain"/>
    <property type="match status" value="2"/>
</dbReference>
<feature type="modified residue" description="Phosphothreonine; by autocatalysis" evidence="9">
    <location>
        <position position="197"/>
    </location>
</feature>
<dbReference type="GO" id="GO:0140662">
    <property type="term" value="F:ATP-dependent protein folding chaperone"/>
    <property type="evidence" value="ECO:0007669"/>
    <property type="project" value="InterPro"/>
</dbReference>
<evidence type="ECO:0000256" key="3">
    <source>
        <dbReference type="ARBA" id="ARBA00014415"/>
    </source>
</evidence>
<evidence type="ECO:0000256" key="10">
    <source>
        <dbReference type="RuleBase" id="RU003322"/>
    </source>
</evidence>
<keyword evidence="8 9" id="KW-0143">Chaperone</keyword>
<comment type="caution">
    <text evidence="12">The sequence shown here is derived from an EMBL/GenBank/DDBJ whole genome shotgun (WGS) entry which is preliminary data.</text>
</comment>
<sequence>MSKIIGIDLGTTNSCVAVMEGSEPTVIYNEEGRNTTPSIVAFLDGGERKIGEPAKRQAITNPTRTVASIKRFMGMRFDEAKNDVGRVAYKVVKGDNGVARVDIDGRLYTPQEVSAMVLQKMKKTAEDFLGSEVTEAVVTVPAYFNDSQRQATKEAGEIAGLKVRRIINEPTAAALAYGLDKRSKDMTIVVYDLGGGTFDVSILDLGDGVFEVKSTNGDTHLGGDDFDRVLIDFLAGEFKSQENIDLTKDPMALQRLKEAAEKAKIELSSSTETEVNLPYITAVDGVPKHLVVKISRAKFEQLADDLVQRTLKPCAEALKDAGLTNSDIDEVILVGGSTRIPRIQEAVEKFFDKKPNKGVNPDEVVAIGAAIQGGVLSGDVKDVLLLDVTPLSLGIEVMGGMFDKVIEANTTIPSKKSKVYSTAADNQPSVEIHVLQGERSMSKDNRPIGRFVLGDIPPAPRGTPQIEVTFNLNADGLLEVSAKDKGTGKETSIKIEAGTGLSEEDIARMKAEAEANADADAEAKERVEKLNAADQLVFQTEKQVKEYGEKIPADKKEAIETALTELKEAHKSEDLAKVETATETLTAAWNAASQDIYQAQQAAGGEAGADATAGGASDGGADDVQDVEFEEVEGK</sequence>
<keyword evidence="13" id="KW-1185">Reference proteome</keyword>
<comment type="induction">
    <text evidence="9">By stress conditions e.g. heat shock.</text>
</comment>
<accession>A0A5C7FF80</accession>
<evidence type="ECO:0000256" key="1">
    <source>
        <dbReference type="ARBA" id="ARBA00002290"/>
    </source>
</evidence>
<evidence type="ECO:0000256" key="8">
    <source>
        <dbReference type="ARBA" id="ARBA00023186"/>
    </source>
</evidence>
<dbReference type="PANTHER" id="PTHR19375">
    <property type="entry name" value="HEAT SHOCK PROTEIN 70KDA"/>
    <property type="match status" value="1"/>
</dbReference>
<dbReference type="Gene3D" id="1.20.1270.10">
    <property type="match status" value="1"/>
</dbReference>
<organism evidence="12 13">
    <name type="scientific">Neolewinella aurantiaca</name>
    <dbReference type="NCBI Taxonomy" id="2602767"/>
    <lineage>
        <taxon>Bacteria</taxon>
        <taxon>Pseudomonadati</taxon>
        <taxon>Bacteroidota</taxon>
        <taxon>Saprospiria</taxon>
        <taxon>Saprospirales</taxon>
        <taxon>Lewinellaceae</taxon>
        <taxon>Neolewinella</taxon>
    </lineage>
</organism>
<protein>
    <recommendedName>
        <fullName evidence="3 9">Chaperone protein DnaK</fullName>
    </recommendedName>
    <alternativeName>
        <fullName evidence="9">HSP70</fullName>
    </alternativeName>
    <alternativeName>
        <fullName evidence="9">Heat shock 70 kDa protein</fullName>
    </alternativeName>
    <alternativeName>
        <fullName evidence="9">Heat shock protein 70</fullName>
    </alternativeName>
</protein>
<keyword evidence="4 9" id="KW-0597">Phosphoprotein</keyword>
<dbReference type="InterPro" id="IPR012725">
    <property type="entry name" value="Chaperone_DnaK"/>
</dbReference>
<evidence type="ECO:0000256" key="7">
    <source>
        <dbReference type="ARBA" id="ARBA00023016"/>
    </source>
</evidence>
<evidence type="ECO:0000256" key="11">
    <source>
        <dbReference type="SAM" id="MobiDB-lite"/>
    </source>
</evidence>
<dbReference type="PROSITE" id="PS00329">
    <property type="entry name" value="HSP70_2"/>
    <property type="match status" value="1"/>
</dbReference>
<dbReference type="FunFam" id="1.20.1270.10:FF:000001">
    <property type="entry name" value="Molecular chaperone DnaK"/>
    <property type="match status" value="1"/>
</dbReference>
<dbReference type="HAMAP" id="MF_00332">
    <property type="entry name" value="DnaK"/>
    <property type="match status" value="1"/>
</dbReference>
<dbReference type="Gene3D" id="3.30.420.40">
    <property type="match status" value="2"/>
</dbReference>
<dbReference type="NCBIfam" id="NF003520">
    <property type="entry name" value="PRK05183.1"/>
    <property type="match status" value="1"/>
</dbReference>
<keyword evidence="5 9" id="KW-0547">Nucleotide-binding</keyword>
<dbReference type="FunFam" id="3.90.640.10:FF:000003">
    <property type="entry name" value="Molecular chaperone DnaK"/>
    <property type="match status" value="1"/>
</dbReference>
<feature type="compositionally biased region" description="Low complexity" evidence="11">
    <location>
        <begin position="600"/>
        <end position="615"/>
    </location>
</feature>
<proteinExistence type="evidence at transcript level"/>
<gene>
    <name evidence="9 12" type="primary">dnaK</name>
    <name evidence="12" type="ORF">FUA23_09060</name>
</gene>
<evidence type="ECO:0000313" key="12">
    <source>
        <dbReference type="EMBL" id="TXF89824.1"/>
    </source>
</evidence>
<dbReference type="PROSITE" id="PS00297">
    <property type="entry name" value="HSP70_1"/>
    <property type="match status" value="1"/>
</dbReference>
<dbReference type="InterPro" id="IPR018181">
    <property type="entry name" value="Heat_shock_70_CS"/>
</dbReference>
<dbReference type="FunFam" id="3.30.420.40:FF:000020">
    <property type="entry name" value="Chaperone protein HscA homolog"/>
    <property type="match status" value="1"/>
</dbReference>
<feature type="compositionally biased region" description="Acidic residues" evidence="11">
    <location>
        <begin position="620"/>
        <end position="635"/>
    </location>
</feature>
<dbReference type="Gene3D" id="2.60.34.10">
    <property type="entry name" value="Substrate Binding Domain Of DNAk, Chain A, domain 1"/>
    <property type="match status" value="1"/>
</dbReference>
<dbReference type="NCBIfam" id="TIGR02350">
    <property type="entry name" value="prok_dnaK"/>
    <property type="match status" value="1"/>
</dbReference>
<evidence type="ECO:0000256" key="9">
    <source>
        <dbReference type="HAMAP-Rule" id="MF_00332"/>
    </source>
</evidence>
<comment type="function">
    <text evidence="1 9">Acts as a chaperone.</text>
</comment>
<reference evidence="12 13" key="1">
    <citation type="submission" date="2019-08" db="EMBL/GenBank/DDBJ databases">
        <title>Lewinella sp. strain SSH13 Genome sequencing and assembly.</title>
        <authorList>
            <person name="Kim I."/>
        </authorList>
    </citation>
    <scope>NUCLEOTIDE SEQUENCE [LARGE SCALE GENOMIC DNA]</scope>
    <source>
        <strain evidence="12 13">SSH13</strain>
    </source>
</reference>
<dbReference type="Gene3D" id="3.90.640.10">
    <property type="entry name" value="Actin, Chain A, domain 4"/>
    <property type="match status" value="1"/>
</dbReference>
<evidence type="ECO:0000256" key="2">
    <source>
        <dbReference type="ARBA" id="ARBA00007381"/>
    </source>
</evidence>
<dbReference type="NCBIfam" id="NF001413">
    <property type="entry name" value="PRK00290.1"/>
    <property type="match status" value="1"/>
</dbReference>
<evidence type="ECO:0000256" key="5">
    <source>
        <dbReference type="ARBA" id="ARBA00022741"/>
    </source>
</evidence>
<dbReference type="FunFam" id="2.60.34.10:FF:000014">
    <property type="entry name" value="Chaperone protein DnaK HSP70"/>
    <property type="match status" value="1"/>
</dbReference>
<dbReference type="RefSeq" id="WP_147930417.1">
    <property type="nucleotide sequence ID" value="NZ_VOXD01000011.1"/>
</dbReference>
<dbReference type="GO" id="GO:0051082">
    <property type="term" value="F:unfolded protein binding"/>
    <property type="evidence" value="ECO:0007669"/>
    <property type="project" value="InterPro"/>
</dbReference>
<dbReference type="PRINTS" id="PR00301">
    <property type="entry name" value="HEATSHOCK70"/>
</dbReference>
<dbReference type="Proteomes" id="UP000321907">
    <property type="component" value="Unassembled WGS sequence"/>
</dbReference>
<dbReference type="EMBL" id="VOXD01000011">
    <property type="protein sequence ID" value="TXF89824.1"/>
    <property type="molecule type" value="Genomic_DNA"/>
</dbReference>
<comment type="similarity">
    <text evidence="2 9 10">Belongs to the heat shock protein 70 family.</text>
</comment>
<dbReference type="GO" id="GO:0005524">
    <property type="term" value="F:ATP binding"/>
    <property type="evidence" value="ECO:0007669"/>
    <property type="project" value="UniProtKB-UniRule"/>
</dbReference>
<evidence type="ECO:0000313" key="13">
    <source>
        <dbReference type="Proteomes" id="UP000321907"/>
    </source>
</evidence>
<keyword evidence="6 9" id="KW-0067">ATP-binding</keyword>
<evidence type="ECO:0000256" key="4">
    <source>
        <dbReference type="ARBA" id="ARBA00022553"/>
    </source>
</evidence>
<dbReference type="SUPFAM" id="SSF100920">
    <property type="entry name" value="Heat shock protein 70kD (HSP70), peptide-binding domain"/>
    <property type="match status" value="1"/>
</dbReference>
<dbReference type="FunFam" id="3.30.420.40:FF:000004">
    <property type="entry name" value="Molecular chaperone DnaK"/>
    <property type="match status" value="1"/>
</dbReference>
<dbReference type="InterPro" id="IPR043129">
    <property type="entry name" value="ATPase_NBD"/>
</dbReference>
<keyword evidence="7 9" id="KW-0346">Stress response</keyword>
<name>A0A5C7FF80_9BACT</name>
<dbReference type="GO" id="GO:0005737">
    <property type="term" value="C:cytoplasm"/>
    <property type="evidence" value="ECO:0007669"/>
    <property type="project" value="UniProtKB-ARBA"/>
</dbReference>
<dbReference type="CDD" id="cd10234">
    <property type="entry name" value="ASKHA_NBD_HSP70_DnaK-like"/>
    <property type="match status" value="1"/>
</dbReference>
<dbReference type="PROSITE" id="PS01036">
    <property type="entry name" value="HSP70_3"/>
    <property type="match status" value="1"/>
</dbReference>
<evidence type="ECO:0000256" key="6">
    <source>
        <dbReference type="ARBA" id="ARBA00022840"/>
    </source>
</evidence>
<dbReference type="OrthoDB" id="9766019at2"/>
<dbReference type="Pfam" id="PF00012">
    <property type="entry name" value="HSP70"/>
    <property type="match status" value="1"/>
</dbReference>
<dbReference type="AlphaFoldDB" id="A0A5C7FF80"/>
<dbReference type="InterPro" id="IPR013126">
    <property type="entry name" value="Hsp_70_fam"/>
</dbReference>